<evidence type="ECO:0000256" key="3">
    <source>
        <dbReference type="ARBA" id="ARBA00022691"/>
    </source>
</evidence>
<dbReference type="GO" id="GO:0016491">
    <property type="term" value="F:oxidoreductase activity"/>
    <property type="evidence" value="ECO:0007669"/>
    <property type="project" value="InterPro"/>
</dbReference>
<dbReference type="Proteomes" id="UP000192343">
    <property type="component" value="Unassembled WGS sequence"/>
</dbReference>
<comment type="cofactor">
    <cofactor evidence="1">
        <name>[4Fe-4S] cluster</name>
        <dbReference type="ChEBI" id="CHEBI:49883"/>
    </cofactor>
</comment>
<evidence type="ECO:0000256" key="7">
    <source>
        <dbReference type="ARBA" id="ARBA00023601"/>
    </source>
</evidence>
<keyword evidence="2" id="KW-0004">4Fe-4S</keyword>
<gene>
    <name evidence="9" type="ORF">B4O97_17125</name>
</gene>
<dbReference type="SFLD" id="SFLDG01386">
    <property type="entry name" value="main_SPASM_domain-containing"/>
    <property type="match status" value="1"/>
</dbReference>
<dbReference type="PANTHER" id="PTHR43273:SF3">
    <property type="entry name" value="ANAEROBIC SULFATASE-MATURATING ENZYME HOMOLOG ASLB-RELATED"/>
    <property type="match status" value="1"/>
</dbReference>
<dbReference type="InterPro" id="IPR013785">
    <property type="entry name" value="Aldolase_TIM"/>
</dbReference>
<evidence type="ECO:0000313" key="9">
    <source>
        <dbReference type="EMBL" id="ORC31235.1"/>
    </source>
</evidence>
<dbReference type="GO" id="GO:0046872">
    <property type="term" value="F:metal ion binding"/>
    <property type="evidence" value="ECO:0007669"/>
    <property type="project" value="UniProtKB-KW"/>
</dbReference>
<dbReference type="GO" id="GO:0051539">
    <property type="term" value="F:4 iron, 4 sulfur cluster binding"/>
    <property type="evidence" value="ECO:0007669"/>
    <property type="project" value="UniProtKB-KW"/>
</dbReference>
<dbReference type="RefSeq" id="WP_083052733.1">
    <property type="nucleotide sequence ID" value="NZ_MWQY01000025.1"/>
</dbReference>
<dbReference type="PROSITE" id="PS51918">
    <property type="entry name" value="RADICAL_SAM"/>
    <property type="match status" value="1"/>
</dbReference>
<accession>A0A1Y1RTZ9</accession>
<keyword evidence="5" id="KW-0408">Iron</keyword>
<evidence type="ECO:0000313" key="10">
    <source>
        <dbReference type="Proteomes" id="UP000192343"/>
    </source>
</evidence>
<dbReference type="InterPro" id="IPR000385">
    <property type="entry name" value="MoaA_NifB_PqqE_Fe-S-bd_CS"/>
</dbReference>
<dbReference type="Gene3D" id="3.20.20.70">
    <property type="entry name" value="Aldolase class I"/>
    <property type="match status" value="1"/>
</dbReference>
<dbReference type="OrthoDB" id="308557at2"/>
<dbReference type="InterPro" id="IPR058240">
    <property type="entry name" value="rSAM_sf"/>
</dbReference>
<evidence type="ECO:0000259" key="8">
    <source>
        <dbReference type="PROSITE" id="PS51918"/>
    </source>
</evidence>
<keyword evidence="4" id="KW-0479">Metal-binding</keyword>
<comment type="similarity">
    <text evidence="7">Belongs to the radical SAM superfamily. Anaerobic sulfatase-maturating enzyme family.</text>
</comment>
<comment type="caution">
    <text evidence="9">The sequence shown here is derived from an EMBL/GenBank/DDBJ whole genome shotgun (WGS) entry which is preliminary data.</text>
</comment>
<dbReference type="PANTHER" id="PTHR43273">
    <property type="entry name" value="ANAEROBIC SULFATASE-MATURATING ENZYME HOMOLOG ASLB-RELATED"/>
    <property type="match status" value="1"/>
</dbReference>
<dbReference type="EMBL" id="MWQY01000025">
    <property type="protein sequence ID" value="ORC31235.1"/>
    <property type="molecule type" value="Genomic_DNA"/>
</dbReference>
<dbReference type="NCBIfam" id="TIGR04085">
    <property type="entry name" value="rSAM_more_4Fe4S"/>
    <property type="match status" value="1"/>
</dbReference>
<dbReference type="SFLD" id="SFLDG01384">
    <property type="entry name" value="thioether_bond_formation_requi"/>
    <property type="match status" value="1"/>
</dbReference>
<proteinExistence type="inferred from homology"/>
<dbReference type="SFLD" id="SFLDG01067">
    <property type="entry name" value="SPASM/twitch_domain_containing"/>
    <property type="match status" value="1"/>
</dbReference>
<dbReference type="PROSITE" id="PS01305">
    <property type="entry name" value="MOAA_NIFB_PQQE"/>
    <property type="match status" value="1"/>
</dbReference>
<dbReference type="InterPro" id="IPR023885">
    <property type="entry name" value="4Fe4S-binding_SPASM_dom"/>
</dbReference>
<dbReference type="InterPro" id="IPR007197">
    <property type="entry name" value="rSAM"/>
</dbReference>
<dbReference type="AlphaFoldDB" id="A0A1Y1RTZ9"/>
<protein>
    <recommendedName>
        <fullName evidence="8">Radical SAM core domain-containing protein</fullName>
    </recommendedName>
</protein>
<organism evidence="9 10">
    <name type="scientific">Marispirochaeta aestuarii</name>
    <dbReference type="NCBI Taxonomy" id="1963862"/>
    <lineage>
        <taxon>Bacteria</taxon>
        <taxon>Pseudomonadati</taxon>
        <taxon>Spirochaetota</taxon>
        <taxon>Spirochaetia</taxon>
        <taxon>Spirochaetales</taxon>
        <taxon>Spirochaetaceae</taxon>
        <taxon>Marispirochaeta</taxon>
    </lineage>
</organism>
<feature type="domain" description="Radical SAM core" evidence="8">
    <location>
        <begin position="1"/>
        <end position="240"/>
    </location>
</feature>
<dbReference type="CDD" id="cd01335">
    <property type="entry name" value="Radical_SAM"/>
    <property type="match status" value="1"/>
</dbReference>
<evidence type="ECO:0000256" key="1">
    <source>
        <dbReference type="ARBA" id="ARBA00001966"/>
    </source>
</evidence>
<evidence type="ECO:0000256" key="4">
    <source>
        <dbReference type="ARBA" id="ARBA00022723"/>
    </source>
</evidence>
<keyword evidence="3" id="KW-0949">S-adenosyl-L-methionine</keyword>
<evidence type="ECO:0000256" key="2">
    <source>
        <dbReference type="ARBA" id="ARBA00022485"/>
    </source>
</evidence>
<evidence type="ECO:0000256" key="5">
    <source>
        <dbReference type="ARBA" id="ARBA00023004"/>
    </source>
</evidence>
<dbReference type="STRING" id="1963862.B4O97_17125"/>
<sequence length="391" mass="45402">MLRNPWIYITEACNLRCKYCFNPNKVLSRANTITLSNFKQIIENILFYSDISEDMPLRIVLFGGEPTLYPELLKELMDYAYGRLEGKVQFHLITNGTNITAVGDCMIEYSQKSALSIQLSIDAAPENLTLRVGDDKRQIYEDSLRKTFDFLLDNSIRFSIRATLSPEQVEDLWENFRYFVSVYDESDKITSNITFSPDFLTGKWSEDNFSRLDEQVDKIVSCITNEYVEKKRILHETNTKRAFTNLYRKKNKTTPSRRTFCGFSNNLFSIAPNGDAFACHRVYENTRLQFGNFLDGTIDIAKFNGIYAAYNNAQFIRPNKRIGIEKCSDCEIQWNCASVCPAENAHSTSSAEIEYECDYVMYRMQKSFAVHVEKYMTSLLEDEEYKKRMVN</sequence>
<keyword evidence="10" id="KW-1185">Reference proteome</keyword>
<name>A0A1Y1RTZ9_9SPIO</name>
<dbReference type="SFLD" id="SFLDS00029">
    <property type="entry name" value="Radical_SAM"/>
    <property type="match status" value="1"/>
</dbReference>
<dbReference type="SUPFAM" id="SSF102114">
    <property type="entry name" value="Radical SAM enzymes"/>
    <property type="match status" value="1"/>
</dbReference>
<reference evidence="9 10" key="1">
    <citation type="submission" date="2017-03" db="EMBL/GenBank/DDBJ databases">
        <title>Draft Genome sequence of Marispirochaeta sp. strain JC444.</title>
        <authorList>
            <person name="Shivani Y."/>
            <person name="Subhash Y."/>
            <person name="Sasikala C."/>
            <person name="Ramana C."/>
        </authorList>
    </citation>
    <scope>NUCLEOTIDE SEQUENCE [LARGE SCALE GENOMIC DNA]</scope>
    <source>
        <strain evidence="9 10">JC444</strain>
    </source>
</reference>
<keyword evidence="6" id="KW-0411">Iron-sulfur</keyword>
<evidence type="ECO:0000256" key="6">
    <source>
        <dbReference type="ARBA" id="ARBA00023014"/>
    </source>
</evidence>
<dbReference type="InterPro" id="IPR023867">
    <property type="entry name" value="Sulphatase_maturase_rSAM"/>
</dbReference>
<dbReference type="Pfam" id="PF04055">
    <property type="entry name" value="Radical_SAM"/>
    <property type="match status" value="1"/>
</dbReference>